<organism evidence="9 10">
    <name type="scientific">Sporomusa acidovorans (strain ATCC 49682 / DSM 3132 / Mol)</name>
    <dbReference type="NCBI Taxonomy" id="1123286"/>
    <lineage>
        <taxon>Bacteria</taxon>
        <taxon>Bacillati</taxon>
        <taxon>Bacillota</taxon>
        <taxon>Negativicutes</taxon>
        <taxon>Selenomonadales</taxon>
        <taxon>Sporomusaceae</taxon>
        <taxon>Sporomusa</taxon>
    </lineage>
</organism>
<dbReference type="EMBL" id="CP155571">
    <property type="protein sequence ID" value="XFO74911.1"/>
    <property type="molecule type" value="Genomic_DNA"/>
</dbReference>
<evidence type="ECO:0000256" key="4">
    <source>
        <dbReference type="ARBA" id="ARBA00022692"/>
    </source>
</evidence>
<dbReference type="PANTHER" id="PTHR30558">
    <property type="entry name" value="EXBD MEMBRANE COMPONENT OF PMF-DRIVEN MACROMOLECULE IMPORT SYSTEM"/>
    <property type="match status" value="1"/>
</dbReference>
<feature type="transmembrane region" description="Helical" evidence="8">
    <location>
        <begin position="20"/>
        <end position="39"/>
    </location>
</feature>
<reference evidence="9" key="1">
    <citation type="submission" date="2024-05" db="EMBL/GenBank/DDBJ databases">
        <title>Isolation and characterization of Sporomusa carbonis sp. nov., a carboxydotrophic hydrogenogen in the genus of Sporomusa isolated from a charcoal burning pile.</title>
        <authorList>
            <person name="Boeer T."/>
            <person name="Rosenbaum F."/>
            <person name="Eysell L."/>
            <person name="Mueller V."/>
            <person name="Daniel R."/>
            <person name="Poehlein A."/>
        </authorList>
    </citation>
    <scope>NUCLEOTIDE SEQUENCE [LARGE SCALE GENOMIC DNA]</scope>
    <source>
        <strain evidence="9">DSM 3132</strain>
    </source>
</reference>
<evidence type="ECO:0000256" key="2">
    <source>
        <dbReference type="ARBA" id="ARBA00005811"/>
    </source>
</evidence>
<evidence type="ECO:0000313" key="10">
    <source>
        <dbReference type="Proteomes" id="UP000216052"/>
    </source>
</evidence>
<sequence length="136" mass="15370">MKLRAYRVESSPKLMVIPMIDIIFFLLVFFMMSTLHMVYQKTMPVNLPPAATVHQEVAKPLTISISNSGTLYWEQEEIALEALRGRLQRIIASQPQQAVVLRADQSVEHGKVIVVMDELKLAGVQKLAIAAQQKQR</sequence>
<evidence type="ECO:0000256" key="8">
    <source>
        <dbReference type="SAM" id="Phobius"/>
    </source>
</evidence>
<keyword evidence="5 8" id="KW-1133">Transmembrane helix</keyword>
<dbReference type="InterPro" id="IPR003400">
    <property type="entry name" value="ExbD"/>
</dbReference>
<keyword evidence="7" id="KW-0813">Transport</keyword>
<keyword evidence="7" id="KW-0653">Protein transport</keyword>
<protein>
    <submittedName>
        <fullName evidence="9">Tol-Pal system protein TolR</fullName>
    </submittedName>
</protein>
<evidence type="ECO:0000256" key="6">
    <source>
        <dbReference type="ARBA" id="ARBA00023136"/>
    </source>
</evidence>
<dbReference type="Pfam" id="PF02472">
    <property type="entry name" value="ExbD"/>
    <property type="match status" value="1"/>
</dbReference>
<dbReference type="Gene3D" id="3.30.420.270">
    <property type="match status" value="1"/>
</dbReference>
<keyword evidence="6 8" id="KW-0472">Membrane</keyword>
<comment type="subcellular location">
    <subcellularLocation>
        <location evidence="1">Cell membrane</location>
        <topology evidence="1">Single-pass membrane protein</topology>
    </subcellularLocation>
    <subcellularLocation>
        <location evidence="7">Cell membrane</location>
        <topology evidence="7">Single-pass type II membrane protein</topology>
    </subcellularLocation>
</comment>
<keyword evidence="10" id="KW-1185">Reference proteome</keyword>
<keyword evidence="4 7" id="KW-0812">Transmembrane</keyword>
<dbReference type="RefSeq" id="WP_093796688.1">
    <property type="nucleotide sequence ID" value="NZ_CP155571.1"/>
</dbReference>
<dbReference type="Proteomes" id="UP000216052">
    <property type="component" value="Chromosome"/>
</dbReference>
<evidence type="ECO:0000256" key="5">
    <source>
        <dbReference type="ARBA" id="ARBA00022989"/>
    </source>
</evidence>
<evidence type="ECO:0000256" key="7">
    <source>
        <dbReference type="RuleBase" id="RU003879"/>
    </source>
</evidence>
<comment type="similarity">
    <text evidence="2 7">Belongs to the ExbD/TolR family.</text>
</comment>
<proteinExistence type="inferred from homology"/>
<evidence type="ECO:0000256" key="3">
    <source>
        <dbReference type="ARBA" id="ARBA00022475"/>
    </source>
</evidence>
<name>A0ABZ3J9Z4_SPOA4</name>
<keyword evidence="3" id="KW-1003">Cell membrane</keyword>
<evidence type="ECO:0000256" key="1">
    <source>
        <dbReference type="ARBA" id="ARBA00004162"/>
    </source>
</evidence>
<accession>A0ABZ3J9Z4</accession>
<evidence type="ECO:0000313" key="9">
    <source>
        <dbReference type="EMBL" id="XFO74911.1"/>
    </source>
</evidence>
<gene>
    <name evidence="9" type="primary">tolR_3</name>
    <name evidence="9" type="ORF">SPACI_050220</name>
</gene>